<organism evidence="1">
    <name type="scientific">Cryptomonas curvata</name>
    <dbReference type="NCBI Taxonomy" id="233186"/>
    <lineage>
        <taxon>Eukaryota</taxon>
        <taxon>Cryptophyceae</taxon>
        <taxon>Cryptomonadales</taxon>
        <taxon>Cryptomonadaceae</taxon>
        <taxon>Cryptomonas</taxon>
    </lineage>
</organism>
<name>A0A7S0QKL6_9CRYP</name>
<protein>
    <submittedName>
        <fullName evidence="1">Uncharacterized protein</fullName>
    </submittedName>
</protein>
<evidence type="ECO:0000313" key="1">
    <source>
        <dbReference type="EMBL" id="CAD8635647.1"/>
    </source>
</evidence>
<accession>A0A7S0QKL6</accession>
<gene>
    <name evidence="1" type="ORF">CCUR1050_LOCUS13328</name>
</gene>
<dbReference type="AlphaFoldDB" id="A0A7S0QKL6"/>
<proteinExistence type="predicted"/>
<dbReference type="EMBL" id="HBEZ01024117">
    <property type="protein sequence ID" value="CAD8635647.1"/>
    <property type="molecule type" value="Transcribed_RNA"/>
</dbReference>
<reference evidence="1" key="1">
    <citation type="submission" date="2021-01" db="EMBL/GenBank/DDBJ databases">
        <authorList>
            <person name="Corre E."/>
            <person name="Pelletier E."/>
            <person name="Niang G."/>
            <person name="Scheremetjew M."/>
            <person name="Finn R."/>
            <person name="Kale V."/>
            <person name="Holt S."/>
            <person name="Cochrane G."/>
            <person name="Meng A."/>
            <person name="Brown T."/>
            <person name="Cohen L."/>
        </authorList>
    </citation>
    <scope>NUCLEOTIDE SEQUENCE</scope>
    <source>
        <strain evidence="1">CCAP979/52</strain>
    </source>
</reference>
<sequence>MSIIHARNRCFAAKRSTSATDLFLTYPCSSDEEDAMLDTEWLTSSHYPNRSLDVKRESIGSPLSACLVSNFTADELCLETSDNVSKKVRALRFDDADSDLELRTACCQVVSIGAFQDWDIDCTLVNCRSEKESHDAALAAHLGSVRPPRLARIPRNYGCLDLHRLAA</sequence>